<proteinExistence type="predicted"/>
<evidence type="ECO:0008006" key="2">
    <source>
        <dbReference type="Google" id="ProtNLM"/>
    </source>
</evidence>
<feature type="non-terminal residue" evidence="1">
    <location>
        <position position="207"/>
    </location>
</feature>
<accession>A0A0F9EEV2</accession>
<name>A0A0F9EEV2_9ZZZZ</name>
<reference evidence="1" key="1">
    <citation type="journal article" date="2015" name="Nature">
        <title>Complex archaea that bridge the gap between prokaryotes and eukaryotes.</title>
        <authorList>
            <person name="Spang A."/>
            <person name="Saw J.H."/>
            <person name="Jorgensen S.L."/>
            <person name="Zaremba-Niedzwiedzka K."/>
            <person name="Martijn J."/>
            <person name="Lind A.E."/>
            <person name="van Eijk R."/>
            <person name="Schleper C."/>
            <person name="Guy L."/>
            <person name="Ettema T.J."/>
        </authorList>
    </citation>
    <scope>NUCLEOTIDE SEQUENCE</scope>
</reference>
<dbReference type="EMBL" id="LAZR01035118">
    <property type="protein sequence ID" value="KKL28381.1"/>
    <property type="molecule type" value="Genomic_DNA"/>
</dbReference>
<comment type="caution">
    <text evidence="1">The sequence shown here is derived from an EMBL/GenBank/DDBJ whole genome shotgun (WGS) entry which is preliminary data.</text>
</comment>
<dbReference type="Gene3D" id="3.40.50.300">
    <property type="entry name" value="P-loop containing nucleotide triphosphate hydrolases"/>
    <property type="match status" value="1"/>
</dbReference>
<evidence type="ECO:0000313" key="1">
    <source>
        <dbReference type="EMBL" id="KKL28381.1"/>
    </source>
</evidence>
<sequence length="207" mass="23338">MSKEFDDKVALCVAKTERTPEEEGILTIEFSKCTGSFLHFLRWAKIADPPTLDNPGGIIPLTLWAHLRIIIRSLLTQKLIAVLKARQIGLSWIMAAYALWFAMSHPAATIMLFSKGEKEAWELLDKCRRIWKQLPDFLRIPVKPDSNEEMGFPSMMSSIKAFAATESAGVSYTASVLICDEWDWHPFADQNYTQSKPTRDAGGQFIG</sequence>
<protein>
    <recommendedName>
        <fullName evidence="2">Terminase large subunit gp17-like C-terminal domain-containing protein</fullName>
    </recommendedName>
</protein>
<organism evidence="1">
    <name type="scientific">marine sediment metagenome</name>
    <dbReference type="NCBI Taxonomy" id="412755"/>
    <lineage>
        <taxon>unclassified sequences</taxon>
        <taxon>metagenomes</taxon>
        <taxon>ecological metagenomes</taxon>
    </lineage>
</organism>
<gene>
    <name evidence="1" type="ORF">LCGC14_2375760</name>
</gene>
<dbReference type="InterPro" id="IPR027417">
    <property type="entry name" value="P-loop_NTPase"/>
</dbReference>
<dbReference type="Pfam" id="PF03237">
    <property type="entry name" value="Terminase_6N"/>
    <property type="match status" value="1"/>
</dbReference>
<dbReference type="AlphaFoldDB" id="A0A0F9EEV2"/>